<dbReference type="Proteomes" id="UP000294684">
    <property type="component" value="Unassembled WGS sequence"/>
</dbReference>
<dbReference type="AlphaFoldDB" id="A0A4R8MVL5"/>
<dbReference type="RefSeq" id="WP_004785274.1">
    <property type="nucleotide sequence ID" value="NZ_SORO01000001.1"/>
</dbReference>
<gene>
    <name evidence="2" type="ORF">CLV96_2615</name>
</gene>
<reference evidence="2 3" key="1">
    <citation type="submission" date="2019-03" db="EMBL/GenBank/DDBJ databases">
        <title>Genomic Encyclopedia of Archaeal and Bacterial Type Strains, Phase II (KMG-II): from individual species to whole genera.</title>
        <authorList>
            <person name="Goeker M."/>
        </authorList>
    </citation>
    <scope>NUCLEOTIDE SEQUENCE [LARGE SCALE GENOMIC DNA]</scope>
    <source>
        <strain evidence="2 3">DSM 21537</strain>
    </source>
</reference>
<name>A0A4R8MVL5_LEPME</name>
<accession>A0A4R8MVL5</accession>
<dbReference type="Pfam" id="PF08239">
    <property type="entry name" value="SH3_3"/>
    <property type="match status" value="1"/>
</dbReference>
<sequence length="104" mass="12136">MRKFIYLFLFFFLLCKETNQNTKPDLQTTNQSTFIDKICIVAKEGLNIYSQPSSQSEIISTVPYFTKLGVLEYFDYETIGINSGKWAKVSFQNKIGYLFEQFTI</sequence>
<comment type="caution">
    <text evidence="2">The sequence shown here is derived from an EMBL/GenBank/DDBJ whole genome shotgun (WGS) entry which is preliminary data.</text>
</comment>
<evidence type="ECO:0000259" key="1">
    <source>
        <dbReference type="Pfam" id="PF08239"/>
    </source>
</evidence>
<feature type="domain" description="SH3b" evidence="1">
    <location>
        <begin position="45"/>
        <end position="101"/>
    </location>
</feature>
<proteinExistence type="predicted"/>
<dbReference type="STRING" id="1193051.LEP1GSC017_1386"/>
<keyword evidence="3" id="KW-1185">Reference proteome</keyword>
<evidence type="ECO:0000313" key="2">
    <source>
        <dbReference type="EMBL" id="TDY73580.1"/>
    </source>
</evidence>
<organism evidence="2 3">
    <name type="scientific">Leptospira meyeri</name>
    <dbReference type="NCBI Taxonomy" id="29508"/>
    <lineage>
        <taxon>Bacteria</taxon>
        <taxon>Pseudomonadati</taxon>
        <taxon>Spirochaetota</taxon>
        <taxon>Spirochaetia</taxon>
        <taxon>Leptospirales</taxon>
        <taxon>Leptospiraceae</taxon>
        <taxon>Leptospira</taxon>
    </lineage>
</organism>
<dbReference type="GeneID" id="79827902"/>
<evidence type="ECO:0000313" key="3">
    <source>
        <dbReference type="Proteomes" id="UP000294684"/>
    </source>
</evidence>
<dbReference type="OrthoDB" id="331906at2"/>
<dbReference type="EMBL" id="SORO01000001">
    <property type="protein sequence ID" value="TDY73580.1"/>
    <property type="molecule type" value="Genomic_DNA"/>
</dbReference>
<dbReference type="InterPro" id="IPR003646">
    <property type="entry name" value="SH3-like_bac-type"/>
</dbReference>
<dbReference type="Gene3D" id="2.30.30.40">
    <property type="entry name" value="SH3 Domains"/>
    <property type="match status" value="1"/>
</dbReference>
<protein>
    <submittedName>
        <fullName evidence="2">SH3 domain-containing protein</fullName>
    </submittedName>
</protein>